<dbReference type="InterPro" id="IPR000428">
    <property type="entry name" value="Cu-bd"/>
</dbReference>
<dbReference type="InterPro" id="IPR017969">
    <property type="entry name" value="Heavy-metal-associated_CS"/>
</dbReference>
<dbReference type="PRINTS" id="PR00944">
    <property type="entry name" value="CUEXPORT"/>
</dbReference>
<evidence type="ECO:0000256" key="1">
    <source>
        <dbReference type="ARBA" id="ARBA00022723"/>
    </source>
</evidence>
<dbReference type="CDD" id="cd00371">
    <property type="entry name" value="HMA"/>
    <property type="match status" value="1"/>
</dbReference>
<dbReference type="Gene3D" id="3.30.70.100">
    <property type="match status" value="1"/>
</dbReference>
<accession>A0A0Q2UJG6</accession>
<dbReference type="InterPro" id="IPR036163">
    <property type="entry name" value="HMA_dom_sf"/>
</dbReference>
<dbReference type="GO" id="GO:0005507">
    <property type="term" value="F:copper ion binding"/>
    <property type="evidence" value="ECO:0007669"/>
    <property type="project" value="InterPro"/>
</dbReference>
<dbReference type="EMBL" id="LKTM01000003">
    <property type="protein sequence ID" value="KQH80888.1"/>
    <property type="molecule type" value="Genomic_DNA"/>
</dbReference>
<feature type="domain" description="HMA" evidence="2">
    <location>
        <begin position="2"/>
        <end position="67"/>
    </location>
</feature>
<dbReference type="RefSeq" id="WP_055576251.1">
    <property type="nucleotide sequence ID" value="NZ_LKTM01000003.1"/>
</dbReference>
<dbReference type="SUPFAM" id="SSF55008">
    <property type="entry name" value="HMA, heavy metal-associated domain"/>
    <property type="match status" value="1"/>
</dbReference>
<sequence>MSTLTVTVSGMTCGHCASSVREEVGSIPDVTAVDVELGSGKVTINSDGVIELGAVKNAVEDAGYSMVR</sequence>
<dbReference type="Pfam" id="PF00403">
    <property type="entry name" value="HMA"/>
    <property type="match status" value="1"/>
</dbReference>
<evidence type="ECO:0000313" key="4">
    <source>
        <dbReference type="Proteomes" id="UP000051677"/>
    </source>
</evidence>
<dbReference type="OrthoDB" id="9813965at2"/>
<gene>
    <name evidence="3" type="ORF">AO501_31735</name>
</gene>
<dbReference type="PROSITE" id="PS01047">
    <property type="entry name" value="HMA_1"/>
    <property type="match status" value="1"/>
</dbReference>
<evidence type="ECO:0000313" key="3">
    <source>
        <dbReference type="EMBL" id="KQH80888.1"/>
    </source>
</evidence>
<protein>
    <recommendedName>
        <fullName evidence="2">HMA domain-containing protein</fullName>
    </recommendedName>
</protein>
<dbReference type="PROSITE" id="PS50846">
    <property type="entry name" value="HMA_2"/>
    <property type="match status" value="1"/>
</dbReference>
<dbReference type="InterPro" id="IPR006121">
    <property type="entry name" value="HMA_dom"/>
</dbReference>
<organism evidence="3 4">
    <name type="scientific">Mycobacterium gordonae</name>
    <dbReference type="NCBI Taxonomy" id="1778"/>
    <lineage>
        <taxon>Bacteria</taxon>
        <taxon>Bacillati</taxon>
        <taxon>Actinomycetota</taxon>
        <taxon>Actinomycetes</taxon>
        <taxon>Mycobacteriales</taxon>
        <taxon>Mycobacteriaceae</taxon>
        <taxon>Mycobacterium</taxon>
    </lineage>
</organism>
<comment type="caution">
    <text evidence="3">The sequence shown here is derived from an EMBL/GenBank/DDBJ whole genome shotgun (WGS) entry which is preliminary data.</text>
</comment>
<name>A0A0Q2UJG6_MYCGO</name>
<keyword evidence="1" id="KW-0479">Metal-binding</keyword>
<evidence type="ECO:0000259" key="2">
    <source>
        <dbReference type="PROSITE" id="PS50846"/>
    </source>
</evidence>
<dbReference type="Proteomes" id="UP000051677">
    <property type="component" value="Unassembled WGS sequence"/>
</dbReference>
<dbReference type="STRING" id="1778.A9W97_02080"/>
<proteinExistence type="predicted"/>
<reference evidence="3 4" key="1">
    <citation type="submission" date="2015-10" db="EMBL/GenBank/DDBJ databases">
        <title>Mycobacterium gordonae draft genome assembly.</title>
        <authorList>
            <person name="Ustinova V."/>
            <person name="Smirnova T."/>
            <person name="Blagodatskikh K."/>
            <person name="Varlamov D."/>
            <person name="Larionova E."/>
            <person name="Chernousova L."/>
        </authorList>
    </citation>
    <scope>NUCLEOTIDE SEQUENCE [LARGE SCALE GENOMIC DNA]</scope>
    <source>
        <strain evidence="3 4">CTRI 14-8773</strain>
    </source>
</reference>
<dbReference type="AlphaFoldDB" id="A0A0Q2UJG6"/>
<dbReference type="GO" id="GO:0006825">
    <property type="term" value="P:copper ion transport"/>
    <property type="evidence" value="ECO:0007669"/>
    <property type="project" value="InterPro"/>
</dbReference>